<accession>X0UUS7</accession>
<feature type="non-terminal residue" evidence="1">
    <location>
        <position position="274"/>
    </location>
</feature>
<comment type="caution">
    <text evidence="1">The sequence shown here is derived from an EMBL/GenBank/DDBJ whole genome shotgun (WGS) entry which is preliminary data.</text>
</comment>
<name>X0UUS7_9ZZZZ</name>
<evidence type="ECO:0000313" key="1">
    <source>
        <dbReference type="EMBL" id="GAF92225.1"/>
    </source>
</evidence>
<dbReference type="EMBL" id="BARS01019558">
    <property type="protein sequence ID" value="GAF92225.1"/>
    <property type="molecule type" value="Genomic_DNA"/>
</dbReference>
<sequence>TLGSATNASSRIAAIWLDTAMSGTVSGESYVAWITTSTDMDAIFGIHSATGTGVATNLFYFDSSCEDQAPVFTGGFKCLLDSTTVYIPYFNNDGTVTTYLGISGDYIRIGDATTTQASLDSEDDLMVTGELEVIGKAFFGYNDNGLSAKFFGATSGAYMEWDASDDRLEFVNARESITITGTSTGKIGSTVSTAQGLAHTGWALGYFGTTVLSATTGTAGNAAGGVFEVNMASGFAATHAGIIVGAYIGAYTNAAGRRPNAGLFIEAIAGTGAT</sequence>
<gene>
    <name evidence="1" type="ORF">S01H1_31673</name>
</gene>
<proteinExistence type="predicted"/>
<organism evidence="1">
    <name type="scientific">marine sediment metagenome</name>
    <dbReference type="NCBI Taxonomy" id="412755"/>
    <lineage>
        <taxon>unclassified sequences</taxon>
        <taxon>metagenomes</taxon>
        <taxon>ecological metagenomes</taxon>
    </lineage>
</organism>
<protein>
    <submittedName>
        <fullName evidence="1">Uncharacterized protein</fullName>
    </submittedName>
</protein>
<dbReference type="AlphaFoldDB" id="X0UUS7"/>
<reference evidence="1" key="1">
    <citation type="journal article" date="2014" name="Front. Microbiol.">
        <title>High frequency of phylogenetically diverse reductive dehalogenase-homologous genes in deep subseafloor sedimentary metagenomes.</title>
        <authorList>
            <person name="Kawai M."/>
            <person name="Futagami T."/>
            <person name="Toyoda A."/>
            <person name="Takaki Y."/>
            <person name="Nishi S."/>
            <person name="Hori S."/>
            <person name="Arai W."/>
            <person name="Tsubouchi T."/>
            <person name="Morono Y."/>
            <person name="Uchiyama I."/>
            <person name="Ito T."/>
            <person name="Fujiyama A."/>
            <person name="Inagaki F."/>
            <person name="Takami H."/>
        </authorList>
    </citation>
    <scope>NUCLEOTIDE SEQUENCE</scope>
    <source>
        <strain evidence="1">Expedition CK06-06</strain>
    </source>
</reference>
<feature type="non-terminal residue" evidence="1">
    <location>
        <position position="1"/>
    </location>
</feature>